<feature type="region of interest" description="Disordered" evidence="1">
    <location>
        <begin position="231"/>
        <end position="250"/>
    </location>
</feature>
<dbReference type="PANTHER" id="PTHR32060">
    <property type="entry name" value="TAIL-SPECIFIC PROTEASE"/>
    <property type="match status" value="1"/>
</dbReference>
<accession>A0ABS3YPB4</accession>
<dbReference type="EMBL" id="JAGHKO010000001">
    <property type="protein sequence ID" value="MBO9199716.1"/>
    <property type="molecule type" value="Genomic_DNA"/>
</dbReference>
<organism evidence="3 4">
    <name type="scientific">Niastella soli</name>
    <dbReference type="NCBI Taxonomy" id="2821487"/>
    <lineage>
        <taxon>Bacteria</taxon>
        <taxon>Pseudomonadati</taxon>
        <taxon>Bacteroidota</taxon>
        <taxon>Chitinophagia</taxon>
        <taxon>Chitinophagales</taxon>
        <taxon>Chitinophagaceae</taxon>
        <taxon>Niastella</taxon>
    </lineage>
</organism>
<keyword evidence="4" id="KW-1185">Reference proteome</keyword>
<evidence type="ECO:0000313" key="3">
    <source>
        <dbReference type="EMBL" id="MBO9199716.1"/>
    </source>
</evidence>
<dbReference type="PANTHER" id="PTHR32060:SF30">
    <property type="entry name" value="CARBOXY-TERMINAL PROCESSING PROTEASE CTPA"/>
    <property type="match status" value="1"/>
</dbReference>
<name>A0ABS3YPB4_9BACT</name>
<dbReference type="Proteomes" id="UP000677244">
    <property type="component" value="Unassembled WGS sequence"/>
</dbReference>
<sequence length="504" mass="57582">MMQKLAYVCFAVCISGLIGCSASRQTFDPQHKYPKKQLQQDYTVFRKVLEESHPSLYWFTPKDSMDYYFDDGYRHLNDSMTEVQFRNILSYVVSKIHCGHTAVKYSKQYGKYLDTANIKMFPLSFKVWSDSMVITANINRRDSILKYGTMVTAIDGYRTRQLTDSFMNYISGDGNSINGKYQSLSNSGAFGSLYRNVMGLKDQVAVTYVDSTGTEKTVSVPVFDPSVKDTTKKGTFTNKPATKPPKEGGHNQLQFASRYVQIDTTLSSAYMTVHTFARGNKLRSFWHKAFRELDRRHIQHLVVDVRTNGGGDAGLSTLLTRYLADKKFKLADSLYAVRRSSKYHKYISWQPYYWSLTQFVTHKEKDGNYHFGYFERHFFHPKKKHHFDGDIYLVTGGNSFSATTLFVKSLQGQSNVKVIGEETGGGAYGNTAWMIPDVTLPNTKVRFRLPKFRLVMDKDLVKEGRGIMPDIQVSPTQETIRRGIDPKAAVIRRLIMHKIGVAQQ</sequence>
<dbReference type="Gene3D" id="3.90.226.10">
    <property type="entry name" value="2-enoyl-CoA Hydratase, Chain A, domain 1"/>
    <property type="match status" value="1"/>
</dbReference>
<dbReference type="InterPro" id="IPR005151">
    <property type="entry name" value="Tail-specific_protease"/>
</dbReference>
<feature type="domain" description="Tail specific protease" evidence="2">
    <location>
        <begin position="215"/>
        <end position="474"/>
    </location>
</feature>
<reference evidence="3 4" key="1">
    <citation type="submission" date="2021-03" db="EMBL/GenBank/DDBJ databases">
        <title>Assistant Professor.</title>
        <authorList>
            <person name="Huq M.A."/>
        </authorList>
    </citation>
    <scope>NUCLEOTIDE SEQUENCE [LARGE SCALE GENOMIC DNA]</scope>
    <source>
        <strain evidence="3 4">MAH-29</strain>
    </source>
</reference>
<dbReference type="SMART" id="SM00245">
    <property type="entry name" value="TSPc"/>
    <property type="match status" value="1"/>
</dbReference>
<dbReference type="Pfam" id="PF03572">
    <property type="entry name" value="Peptidase_S41"/>
    <property type="match status" value="1"/>
</dbReference>
<comment type="caution">
    <text evidence="3">The sequence shown here is derived from an EMBL/GenBank/DDBJ whole genome shotgun (WGS) entry which is preliminary data.</text>
</comment>
<protein>
    <recommendedName>
        <fullName evidence="2">Tail specific protease domain-containing protein</fullName>
    </recommendedName>
</protein>
<dbReference type="RefSeq" id="WP_209137771.1">
    <property type="nucleotide sequence ID" value="NZ_JAGHKO010000001.1"/>
</dbReference>
<proteinExistence type="predicted"/>
<dbReference type="PROSITE" id="PS51257">
    <property type="entry name" value="PROKAR_LIPOPROTEIN"/>
    <property type="match status" value="1"/>
</dbReference>
<dbReference type="InterPro" id="IPR029045">
    <property type="entry name" value="ClpP/crotonase-like_dom_sf"/>
</dbReference>
<evidence type="ECO:0000256" key="1">
    <source>
        <dbReference type="SAM" id="MobiDB-lite"/>
    </source>
</evidence>
<gene>
    <name evidence="3" type="ORF">J7I42_05515</name>
</gene>
<evidence type="ECO:0000259" key="2">
    <source>
        <dbReference type="SMART" id="SM00245"/>
    </source>
</evidence>
<evidence type="ECO:0000313" key="4">
    <source>
        <dbReference type="Proteomes" id="UP000677244"/>
    </source>
</evidence>
<dbReference type="SUPFAM" id="SSF52096">
    <property type="entry name" value="ClpP/crotonase"/>
    <property type="match status" value="1"/>
</dbReference>